<name>W0LZF2_9BACT</name>
<geneLocation type="plasmid" evidence="1">
    <name>AB-1119-LD</name>
</geneLocation>
<reference evidence="1" key="1">
    <citation type="journal article" date="2014" name="PLoS ONE">
        <title>Presence and analysis of plasmids in human and animal associated arcobacter species.</title>
        <authorList>
            <person name="Douidah L."/>
            <person name="De Zutter L."/>
            <person name="Van Nieuwerburgh F."/>
            <person name="Deforce D."/>
            <person name="Ingmer H."/>
            <person name="Vandenberg O."/>
            <person name="Van den Abeele A.M."/>
            <person name="Houf K."/>
        </authorList>
    </citation>
    <scope>NUCLEOTIDE SEQUENCE</scope>
    <source>
        <strain evidence="1">AC1119</strain>
        <plasmid evidence="1">AB-1119-LD</plasmid>
    </source>
</reference>
<protein>
    <submittedName>
        <fullName evidence="1">Uncharacterized protein</fullName>
    </submittedName>
</protein>
<proteinExistence type="predicted"/>
<keyword evidence="1" id="KW-0614">Plasmid</keyword>
<dbReference type="EMBL" id="KF740630">
    <property type="protein sequence ID" value="AHG28734.1"/>
    <property type="molecule type" value="Genomic_DNA"/>
</dbReference>
<sequence length="37" mass="4263">MLPTGAKKGFFIEDKKTKVYFGREKGNSNQTSWLELI</sequence>
<dbReference type="AlphaFoldDB" id="W0LZF2"/>
<organism evidence="1">
    <name type="scientific">Aliarcobacter butzleri</name>
    <dbReference type="NCBI Taxonomy" id="28197"/>
    <lineage>
        <taxon>Bacteria</taxon>
        <taxon>Pseudomonadati</taxon>
        <taxon>Campylobacterota</taxon>
        <taxon>Epsilonproteobacteria</taxon>
        <taxon>Campylobacterales</taxon>
        <taxon>Arcobacteraceae</taxon>
        <taxon>Aliarcobacter</taxon>
    </lineage>
</organism>
<accession>W0LZF2</accession>
<evidence type="ECO:0000313" key="1">
    <source>
        <dbReference type="EMBL" id="AHG28734.1"/>
    </source>
</evidence>